<keyword evidence="3" id="KW-1185">Reference proteome</keyword>
<accession>A0A6M0RE36</accession>
<sequence length="161" mass="18212">MSDALSRLKNRQRPKVNPRSNQVAPKVVDIQTPRHTEHEKPNNSTPTASTDISNSGHIDVSKPSVDTSISRHIEVETPLKDLEVKRSTFRLEVGLINRLHQHCKENGISREVLIESMFEYIEANPGAMAQVMEKAEEKNSHRQQLANRKRAQAMIDRFGPG</sequence>
<dbReference type="InterPro" id="IPR049816">
    <property type="entry name" value="McdB"/>
</dbReference>
<name>A0A6M0RE36_9CYAN</name>
<comment type="caution">
    <text evidence="2">The sequence shown here is derived from an EMBL/GenBank/DDBJ whole genome shotgun (WGS) entry which is preliminary data.</text>
</comment>
<proteinExistence type="predicted"/>
<feature type="compositionally biased region" description="Polar residues" evidence="1">
    <location>
        <begin position="42"/>
        <end position="56"/>
    </location>
</feature>
<dbReference type="AlphaFoldDB" id="A0A6M0RE36"/>
<dbReference type="CDD" id="cd21138">
    <property type="entry name" value="McdB-like"/>
    <property type="match status" value="1"/>
</dbReference>
<dbReference type="Pfam" id="PF26392">
    <property type="entry name" value="McdB"/>
    <property type="match status" value="1"/>
</dbReference>
<organism evidence="2 3">
    <name type="scientific">Adonisia turfae CCMR0081</name>
    <dbReference type="NCBI Taxonomy" id="2292702"/>
    <lineage>
        <taxon>Bacteria</taxon>
        <taxon>Bacillati</taxon>
        <taxon>Cyanobacteriota</taxon>
        <taxon>Adonisia</taxon>
        <taxon>Adonisia turfae</taxon>
    </lineage>
</organism>
<evidence type="ECO:0000313" key="3">
    <source>
        <dbReference type="Proteomes" id="UP000481033"/>
    </source>
</evidence>
<feature type="region of interest" description="Disordered" evidence="1">
    <location>
        <begin position="1"/>
        <end position="68"/>
    </location>
</feature>
<evidence type="ECO:0000313" key="2">
    <source>
        <dbReference type="EMBL" id="NEZ54180.1"/>
    </source>
</evidence>
<feature type="compositionally biased region" description="Basic and acidic residues" evidence="1">
    <location>
        <begin position="32"/>
        <end position="41"/>
    </location>
</feature>
<gene>
    <name evidence="2" type="ORF">DXZ20_00355</name>
</gene>
<protein>
    <submittedName>
        <fullName evidence="2">Uncharacterized protein</fullName>
    </submittedName>
</protein>
<dbReference type="EMBL" id="QXHD01000001">
    <property type="protein sequence ID" value="NEZ54180.1"/>
    <property type="molecule type" value="Genomic_DNA"/>
</dbReference>
<dbReference type="Proteomes" id="UP000481033">
    <property type="component" value="Unassembled WGS sequence"/>
</dbReference>
<reference evidence="2 3" key="1">
    <citation type="journal article" date="2020" name="Microb. Ecol.">
        <title>Ecogenomics of the Marine Benthic Filamentous Cyanobacterium Adonisia.</title>
        <authorList>
            <person name="Walter J.M."/>
            <person name="Coutinho F.H."/>
            <person name="Leomil L."/>
            <person name="Hargreaves P.I."/>
            <person name="Campeao M.E."/>
            <person name="Vieira V.V."/>
            <person name="Silva B.S."/>
            <person name="Fistarol G.O."/>
            <person name="Salomon P.S."/>
            <person name="Sawabe T."/>
            <person name="Mino S."/>
            <person name="Hosokawa M."/>
            <person name="Miyashita H."/>
            <person name="Maruyama F."/>
            <person name="van Verk M.C."/>
            <person name="Dutilh B.E."/>
            <person name="Thompson C.C."/>
            <person name="Thompson F.L."/>
        </authorList>
    </citation>
    <scope>NUCLEOTIDE SEQUENCE [LARGE SCALE GENOMIC DNA]</scope>
    <source>
        <strain evidence="2 3">CCMR0081</strain>
    </source>
</reference>
<evidence type="ECO:0000256" key="1">
    <source>
        <dbReference type="SAM" id="MobiDB-lite"/>
    </source>
</evidence>